<dbReference type="SUPFAM" id="SSF48452">
    <property type="entry name" value="TPR-like"/>
    <property type="match status" value="1"/>
</dbReference>
<sequence length="476" mass="52565">MKNIFKLKLIPFLLIGFIFTSCSHLFEDDAITSNPNSVTDVDVRTLLSGTLLGISILHEDTDVRIASMWSREVNGLARAHLGFSQYIVASTNFSWTTLYPVGGQARLIQEKADQIGDKRLKGVGEVIEALVITKATSLYGDVPYSQAFNAEKFPNPVFDAQLDVYKKLQTTLDDAILNLSATTGLSFVTQDFIYKGDVSKWKKAAYTLKARLYLHTANYQLAADAAKLGISDTSGDALVPHGKSQNVDTNLNYDFFKVKFTGDVGFNGAYLPILMNSRINSANTKTNETALFKFFATPNLTGSVTLDPNTLDGAFTNDAPHPILTYYENQLTLAEAQARLGTQNEAIAALNTVRVGLNSGYMNGKIFSNVGRQYDAYTSADFLQAGLANPNNFSSPQMSLLYEIISQRYIVFLMQYESFNDYRRLASALPIVQLPIPLSVGSQKPQRFIYPETEINTNPNTPSPAPNQFTKTTVFK</sequence>
<dbReference type="Pfam" id="PF12771">
    <property type="entry name" value="SusD-like_2"/>
    <property type="match status" value="1"/>
</dbReference>
<proteinExistence type="predicted"/>
<evidence type="ECO:0000256" key="2">
    <source>
        <dbReference type="SAM" id="SignalP"/>
    </source>
</evidence>
<dbReference type="OrthoDB" id="725917at2"/>
<dbReference type="InterPro" id="IPR041662">
    <property type="entry name" value="SusD-like_2"/>
</dbReference>
<reference evidence="3 4" key="1">
    <citation type="submission" date="2016-10" db="EMBL/GenBank/DDBJ databases">
        <authorList>
            <person name="de Groot N.N."/>
        </authorList>
    </citation>
    <scope>NUCLEOTIDE SEQUENCE [LARGE SCALE GENOMIC DNA]</scope>
    <source>
        <strain evidence="3 4">DSM 26000</strain>
    </source>
</reference>
<dbReference type="PROSITE" id="PS51257">
    <property type="entry name" value="PROKAR_LIPOPROTEIN"/>
    <property type="match status" value="1"/>
</dbReference>
<protein>
    <submittedName>
        <fullName evidence="3">Starch-binding associating with outer membrane</fullName>
    </submittedName>
</protein>
<dbReference type="AlphaFoldDB" id="A0A1I3HVT1"/>
<keyword evidence="4" id="KW-1185">Reference proteome</keyword>
<evidence type="ECO:0000313" key="3">
    <source>
        <dbReference type="EMBL" id="SFI39856.1"/>
    </source>
</evidence>
<dbReference type="Gene3D" id="1.25.40.390">
    <property type="match status" value="1"/>
</dbReference>
<evidence type="ECO:0000313" key="4">
    <source>
        <dbReference type="Proteomes" id="UP000198931"/>
    </source>
</evidence>
<name>A0A1I3HVT1_9FLAO</name>
<dbReference type="InterPro" id="IPR011990">
    <property type="entry name" value="TPR-like_helical_dom_sf"/>
</dbReference>
<gene>
    <name evidence="3" type="ORF">SAMN05443292_2420</name>
</gene>
<keyword evidence="2" id="KW-0732">Signal</keyword>
<accession>A0A1I3HVT1</accession>
<evidence type="ECO:0000256" key="1">
    <source>
        <dbReference type="SAM" id="MobiDB-lite"/>
    </source>
</evidence>
<dbReference type="RefSeq" id="WP_090080989.1">
    <property type="nucleotide sequence ID" value="NZ_FOQT01000004.1"/>
</dbReference>
<feature type="chain" id="PRO_5011641439" evidence="2">
    <location>
        <begin position="24"/>
        <end position="476"/>
    </location>
</feature>
<dbReference type="EMBL" id="FOQT01000004">
    <property type="protein sequence ID" value="SFI39856.1"/>
    <property type="molecule type" value="Genomic_DNA"/>
</dbReference>
<organism evidence="3 4">
    <name type="scientific">Halpernia frigidisoli</name>
    <dbReference type="NCBI Taxonomy" id="1125876"/>
    <lineage>
        <taxon>Bacteria</taxon>
        <taxon>Pseudomonadati</taxon>
        <taxon>Bacteroidota</taxon>
        <taxon>Flavobacteriia</taxon>
        <taxon>Flavobacteriales</taxon>
        <taxon>Weeksellaceae</taxon>
        <taxon>Chryseobacterium group</taxon>
        <taxon>Halpernia</taxon>
    </lineage>
</organism>
<dbReference type="STRING" id="1125876.SAMN05443292_2420"/>
<feature type="signal peptide" evidence="2">
    <location>
        <begin position="1"/>
        <end position="23"/>
    </location>
</feature>
<feature type="region of interest" description="Disordered" evidence="1">
    <location>
        <begin position="453"/>
        <end position="476"/>
    </location>
</feature>
<dbReference type="Proteomes" id="UP000198931">
    <property type="component" value="Unassembled WGS sequence"/>
</dbReference>